<dbReference type="Proteomes" id="UP000284465">
    <property type="component" value="Unassembled WGS sequence"/>
</dbReference>
<evidence type="ECO:0000313" key="2">
    <source>
        <dbReference type="EMBL" id="RHA69801.1"/>
    </source>
</evidence>
<dbReference type="AlphaFoldDB" id="A0A413SPC0"/>
<dbReference type="Pfam" id="PF05272">
    <property type="entry name" value="VapE-like_dom"/>
    <property type="match status" value="1"/>
</dbReference>
<dbReference type="PANTHER" id="PTHR34985">
    <property type="entry name" value="SLR0554 PROTEIN"/>
    <property type="match status" value="1"/>
</dbReference>
<gene>
    <name evidence="2" type="ORF">DW927_03050</name>
</gene>
<sequence length="806" mass="92174">MFLNDRQIRISTGTSRKAVTWAEQKLFWSEFVAGLAKPVRTTETFSEYKALPKAKQDELKDIGGFVGGTLIDGKRRNDNAGVRDLVTLDADSIEPGGTARILTALTSLGCAYAVYSTRKHEGAAPRLRIIFPLDRSCSSDEYEPIARKLASYIDMNIFDPTTFETVRLMYWPGCSSDSEFVFVYEDKPFVSADGILAMYHDWHSVSEWPEVPGAAKIRDRSAKKQGDPLAKKGVVGAFCRHYTIEQAMEAFIPGEYSPCNDPDRFTYTGGSTVGGAVVYDDKFIYSHHATDPCSGKLCNAFDMVRLHLFGEDDTDAMPDTPVTNLPSYKHMCEFAVGIPEIANEILQERYRQAAEAFSGDTGTDVTIPDDYSWMNKLKVNPQTCKPLSTILNVQLILENDAKLREHMYLDEFKNRVIVVSPLPWDVFEYPYQTREWTDSDDAGLRNYMEATYMITGKERILDGFTICMNTHRKNKLKDYFKSLKWDGTARVDRLLIDYFGAEDNAFSRESIRKCLMAAVARVLYPGCKFDNMLILSGRQGIGKSTFFSLLGKEWYSDSLSTFEGKDAAELLQGFWIVEAGELTGLNRSEMNDVKQFLSKREDIYREPYGRRTSSYPRRCIIVGTTNDKEFLKDVTGNRRFWPIDLEVQKPVKNIFKELPSEVDQIWAECLFYVSQGENLLLSEEALKLAEESQGRHREVNPKEGLILEFLDRPITEDWYRKDISERRDLMISDFKVPEGQEHYRDRVCVAEIYTECFKNFNIGMMKRQEATEINNILRGLPGWEPMKYPMKFGKGYGQQRGFLRVN</sequence>
<organism evidence="2 3">
    <name type="scientific">Roseburia intestinalis</name>
    <dbReference type="NCBI Taxonomy" id="166486"/>
    <lineage>
        <taxon>Bacteria</taxon>
        <taxon>Bacillati</taxon>
        <taxon>Bacillota</taxon>
        <taxon>Clostridia</taxon>
        <taxon>Lachnospirales</taxon>
        <taxon>Lachnospiraceae</taxon>
        <taxon>Roseburia</taxon>
    </lineage>
</organism>
<accession>A0A413SPC0</accession>
<proteinExistence type="predicted"/>
<protein>
    <submittedName>
        <fullName evidence="2">Virulence-associated protein E</fullName>
    </submittedName>
</protein>
<comment type="caution">
    <text evidence="2">The sequence shown here is derived from an EMBL/GenBank/DDBJ whole genome shotgun (WGS) entry which is preliminary data.</text>
</comment>
<feature type="domain" description="Virulence-associated protein E-like" evidence="1">
    <location>
        <begin position="481"/>
        <end position="697"/>
    </location>
</feature>
<dbReference type="SUPFAM" id="SSF52540">
    <property type="entry name" value="P-loop containing nucleoside triphosphate hydrolases"/>
    <property type="match status" value="1"/>
</dbReference>
<dbReference type="PANTHER" id="PTHR34985:SF1">
    <property type="entry name" value="SLR0554 PROTEIN"/>
    <property type="match status" value="1"/>
</dbReference>
<dbReference type="RefSeq" id="WP_118590275.1">
    <property type="nucleotide sequence ID" value="NZ_QSFP01000002.1"/>
</dbReference>
<dbReference type="InterPro" id="IPR027417">
    <property type="entry name" value="P-loop_NTPase"/>
</dbReference>
<reference evidence="2 3" key="1">
    <citation type="submission" date="2018-08" db="EMBL/GenBank/DDBJ databases">
        <title>A genome reference for cultivated species of the human gut microbiota.</title>
        <authorList>
            <person name="Zou Y."/>
            <person name="Xue W."/>
            <person name="Luo G."/>
        </authorList>
    </citation>
    <scope>NUCLEOTIDE SEQUENCE [LARGE SCALE GENOMIC DNA]</scope>
    <source>
        <strain evidence="2 3">AM43-11</strain>
    </source>
</reference>
<evidence type="ECO:0000313" key="3">
    <source>
        <dbReference type="Proteomes" id="UP000284465"/>
    </source>
</evidence>
<dbReference type="EMBL" id="QSFP01000002">
    <property type="protein sequence ID" value="RHA69801.1"/>
    <property type="molecule type" value="Genomic_DNA"/>
</dbReference>
<name>A0A413SPC0_9FIRM</name>
<dbReference type="InterPro" id="IPR007936">
    <property type="entry name" value="VapE-like_dom"/>
</dbReference>
<evidence type="ECO:0000259" key="1">
    <source>
        <dbReference type="Pfam" id="PF05272"/>
    </source>
</evidence>